<feature type="domain" description="NodB homology" evidence="1">
    <location>
        <begin position="47"/>
        <end position="260"/>
    </location>
</feature>
<accession>A0ABW8JNH4</accession>
<dbReference type="SUPFAM" id="SSF88713">
    <property type="entry name" value="Glycoside hydrolase/deacetylase"/>
    <property type="match status" value="1"/>
</dbReference>
<comment type="caution">
    <text evidence="2">The sequence shown here is derived from an EMBL/GenBank/DDBJ whole genome shotgun (WGS) entry which is preliminary data.</text>
</comment>
<dbReference type="InterPro" id="IPR011330">
    <property type="entry name" value="Glyco_hydro/deAcase_b/a-brl"/>
</dbReference>
<sequence>MMKHVGIPLPSGKRVAVCITVLLETWSEGNAPSYSVQTTPLKPGTVNHAGISWASYGAREGVWRILRTLDRHKSQATFFTSARCVEDYPASVRGVVAAGHDIAGHAYTQDGLLTYLDAEEERATIHRSLDLLNSVSARPVTGWLSPVLAFTPRTPEFLAEAGLTWHSDVNYADLPHAITTPSGQLIAIPNSDFTDNRVLRGSPRDWVDVYTHTIDFLREHEPGSFLAIALHCQFGGRPMMVAALNDILAYYNRLSDVWIVSHETMAKHIIQQGQSMESA</sequence>
<dbReference type="EMBL" id="JADIKJ010000015">
    <property type="protein sequence ID" value="MFK2901325.1"/>
    <property type="molecule type" value="Genomic_DNA"/>
</dbReference>
<dbReference type="PANTHER" id="PTHR43123:SF4">
    <property type="entry name" value="POLYSACCHARIDE DEACETYLASE"/>
    <property type="match status" value="1"/>
</dbReference>
<dbReference type="PROSITE" id="PS51677">
    <property type="entry name" value="NODB"/>
    <property type="match status" value="1"/>
</dbReference>
<reference evidence="2 3" key="1">
    <citation type="submission" date="2020-10" db="EMBL/GenBank/DDBJ databases">
        <title>Phylogeny of dyella-like bacteria.</title>
        <authorList>
            <person name="Fu J."/>
        </authorList>
    </citation>
    <scope>NUCLEOTIDE SEQUENCE [LARGE SCALE GENOMIC DNA]</scope>
    <source>
        <strain evidence="2 3">JP1</strain>
    </source>
</reference>
<evidence type="ECO:0000259" key="1">
    <source>
        <dbReference type="PROSITE" id="PS51677"/>
    </source>
</evidence>
<dbReference type="CDD" id="cd10916">
    <property type="entry name" value="CE4_PuuE_HpPgdA_like"/>
    <property type="match status" value="1"/>
</dbReference>
<gene>
    <name evidence="2" type="ORF">ISP15_13360</name>
</gene>
<dbReference type="Gene3D" id="3.20.20.370">
    <property type="entry name" value="Glycoside hydrolase/deacetylase"/>
    <property type="match status" value="1"/>
</dbReference>
<dbReference type="RefSeq" id="WP_404548038.1">
    <property type="nucleotide sequence ID" value="NZ_JADIKJ010000015.1"/>
</dbReference>
<organism evidence="2 3">
    <name type="scientific">Dyella jejuensis</name>
    <dbReference type="NCBI Taxonomy" id="1432009"/>
    <lineage>
        <taxon>Bacteria</taxon>
        <taxon>Pseudomonadati</taxon>
        <taxon>Pseudomonadota</taxon>
        <taxon>Gammaproteobacteria</taxon>
        <taxon>Lysobacterales</taxon>
        <taxon>Rhodanobacteraceae</taxon>
        <taxon>Dyella</taxon>
    </lineage>
</organism>
<protein>
    <submittedName>
        <fullName evidence="2">Polysaccharide deacetylase family protein</fullName>
    </submittedName>
</protein>
<evidence type="ECO:0000313" key="3">
    <source>
        <dbReference type="Proteomes" id="UP001620461"/>
    </source>
</evidence>
<dbReference type="PANTHER" id="PTHR43123">
    <property type="entry name" value="POLYSACCHARIDE DEACETYLASE-RELATED"/>
    <property type="match status" value="1"/>
</dbReference>
<keyword evidence="3" id="KW-1185">Reference proteome</keyword>
<proteinExistence type="predicted"/>
<dbReference type="Proteomes" id="UP001620461">
    <property type="component" value="Unassembled WGS sequence"/>
</dbReference>
<name>A0ABW8JNH4_9GAMM</name>
<evidence type="ECO:0000313" key="2">
    <source>
        <dbReference type="EMBL" id="MFK2901325.1"/>
    </source>
</evidence>
<dbReference type="Pfam" id="PF01522">
    <property type="entry name" value="Polysacc_deac_1"/>
    <property type="match status" value="1"/>
</dbReference>
<dbReference type="InterPro" id="IPR002509">
    <property type="entry name" value="NODB_dom"/>
</dbReference>